<keyword evidence="2" id="KW-1185">Reference proteome</keyword>
<gene>
    <name evidence="1" type="ORF">QBC47DRAFT_409672</name>
</gene>
<protein>
    <submittedName>
        <fullName evidence="1">Uncharacterized protein</fullName>
    </submittedName>
</protein>
<dbReference type="EMBL" id="MU839828">
    <property type="protein sequence ID" value="KAK1758844.1"/>
    <property type="molecule type" value="Genomic_DNA"/>
</dbReference>
<evidence type="ECO:0000313" key="1">
    <source>
        <dbReference type="EMBL" id="KAK1758844.1"/>
    </source>
</evidence>
<reference evidence="1" key="1">
    <citation type="submission" date="2023-06" db="EMBL/GenBank/DDBJ databases">
        <title>Genome-scale phylogeny and comparative genomics of the fungal order Sordariales.</title>
        <authorList>
            <consortium name="Lawrence Berkeley National Laboratory"/>
            <person name="Hensen N."/>
            <person name="Bonometti L."/>
            <person name="Westerberg I."/>
            <person name="Brannstrom I.O."/>
            <person name="Guillou S."/>
            <person name="Cros-Aarteil S."/>
            <person name="Calhoun S."/>
            <person name="Haridas S."/>
            <person name="Kuo A."/>
            <person name="Mondo S."/>
            <person name="Pangilinan J."/>
            <person name="Riley R."/>
            <person name="Labutti K."/>
            <person name="Andreopoulos B."/>
            <person name="Lipzen A."/>
            <person name="Chen C."/>
            <person name="Yanf M."/>
            <person name="Daum C."/>
            <person name="Ng V."/>
            <person name="Clum A."/>
            <person name="Steindorff A."/>
            <person name="Ohm R."/>
            <person name="Martin F."/>
            <person name="Silar P."/>
            <person name="Natvig D."/>
            <person name="Lalanne C."/>
            <person name="Gautier V."/>
            <person name="Ament-Velasquez S.L."/>
            <person name="Kruys A."/>
            <person name="Hutchinson M.I."/>
            <person name="Powell A.J."/>
            <person name="Barry K."/>
            <person name="Miller A.N."/>
            <person name="Grigoriev I.V."/>
            <person name="Debuchy R."/>
            <person name="Gladieux P."/>
            <person name="Thoren M.H."/>
            <person name="Johannesson H."/>
        </authorList>
    </citation>
    <scope>NUCLEOTIDE SEQUENCE</scope>
    <source>
        <strain evidence="1">PSN4</strain>
    </source>
</reference>
<accession>A0AAJ0BIE0</accession>
<name>A0AAJ0BIE0_9PEZI</name>
<comment type="caution">
    <text evidence="1">The sequence shown here is derived from an EMBL/GenBank/DDBJ whole genome shotgun (WGS) entry which is preliminary data.</text>
</comment>
<sequence>MGFQIGDTVRVRGSDLVYKVIATTGSMITILITNPQPDGQVMNFNSLSIQTLDESRIEKVGE</sequence>
<proteinExistence type="predicted"/>
<dbReference type="AlphaFoldDB" id="A0AAJ0BIE0"/>
<dbReference type="Proteomes" id="UP001239445">
    <property type="component" value="Unassembled WGS sequence"/>
</dbReference>
<organism evidence="1 2">
    <name type="scientific">Echria macrotheca</name>
    <dbReference type="NCBI Taxonomy" id="438768"/>
    <lineage>
        <taxon>Eukaryota</taxon>
        <taxon>Fungi</taxon>
        <taxon>Dikarya</taxon>
        <taxon>Ascomycota</taxon>
        <taxon>Pezizomycotina</taxon>
        <taxon>Sordariomycetes</taxon>
        <taxon>Sordariomycetidae</taxon>
        <taxon>Sordariales</taxon>
        <taxon>Schizotheciaceae</taxon>
        <taxon>Echria</taxon>
    </lineage>
</organism>
<evidence type="ECO:0000313" key="2">
    <source>
        <dbReference type="Proteomes" id="UP001239445"/>
    </source>
</evidence>